<dbReference type="GO" id="GO:0120029">
    <property type="term" value="P:proton export across plasma membrane"/>
    <property type="evidence" value="ECO:0007669"/>
    <property type="project" value="UniProtKB-UniRule"/>
</dbReference>
<dbReference type="SUPFAM" id="SSF56784">
    <property type="entry name" value="HAD-like"/>
    <property type="match status" value="1"/>
</dbReference>
<dbReference type="NCBIfam" id="TIGR01494">
    <property type="entry name" value="ATPase_P-type"/>
    <property type="match status" value="2"/>
</dbReference>
<evidence type="ECO:0000256" key="16">
    <source>
        <dbReference type="RuleBase" id="RU362083"/>
    </source>
</evidence>
<feature type="transmembrane region" description="Helical" evidence="16">
    <location>
        <begin position="641"/>
        <end position="661"/>
    </location>
</feature>
<proteinExistence type="inferred from homology"/>
<reference evidence="18 19" key="1">
    <citation type="submission" date="2020-10" db="EMBL/GenBank/DDBJ databases">
        <title>Plant Genome Project.</title>
        <authorList>
            <person name="Zhang R.-G."/>
        </authorList>
    </citation>
    <scope>NUCLEOTIDE SEQUENCE [LARGE SCALE GENOMIC DNA]</scope>
    <source>
        <strain evidence="18">FAFU-HL-1</strain>
        <tissue evidence="18">Leaf</tissue>
    </source>
</reference>
<protein>
    <recommendedName>
        <fullName evidence="16">Plasma membrane ATPase</fullName>
        <ecNumber evidence="16">7.1.2.1</ecNumber>
    </recommendedName>
</protein>
<evidence type="ECO:0000256" key="13">
    <source>
        <dbReference type="ARBA" id="ARBA00023065"/>
    </source>
</evidence>
<name>A0A835K8L6_9ROSI</name>
<sequence length="1152" mass="127295">MSPLIWTNNVVVNYCAKERIPMEEVFEQLKCTREGLSADEGASRLQVFGPNKLEEKKESKILKFLGFMWNPLSWVMEAAALMAIALANGSGRPPDWQDFVGIVVLLVINSTISFIEENNAGNAAAALMAGLAPKTKVLRDGRWSEQDASILVPGDIISIKLGDIVPADARLLEGDPLKIDQSALTGESLPVTKNPSDEVFSGSTCKQGEIEAVVIATGVHTFFGKAAHLVDSTNQVGHFQKVLTSIGNFCICSIAVGIIIELIVMYPIQHRKYRDGIDNLLVLLIGGIPIAMPTVLSVTMAIGSHRLSQQGAITKRMTAIEEMAGMDVLCSDKTGTLTLNKLSVDRNLIEVFAKGVEKEHVMLLAARASRTENQDAIDAAIVGMLADPKEARAGIREVHFLPFNPVDKRTALTYIDSDGNWHRASKALCNCKEDVKKKVHSVIDKFAERGLRSLGVAKQEVPEKSKDATGAPWQLVGLLPLFDPPRHDSAETIRRALHLGVNVKMITGDQLAIGKETGRRLGMGTNMYPSSALLGQDRDASIAALPVDELIEKADGFAGVFPEHKYEIVKRLQERKHICGMTGDGVNDAPALKKADIGIAVADATDAARSASDIVLTEPGLSVIISAVLTSRAIFQRMKNYTIYAVSITIRIVFGFMFIALIWKFDFAPFMVLIIAILNDGTIMTISKDRVKPSPQPDSWKLKEIFSTGIVLGGYLALMTVLFFWMMKDTNFFSNKFGVRSLRHNNEEMMAALYLQVSIVSQALIFVTRSRSWSFVERPGFLLLGAFVAAQLIATLIAVYANWGFARIHGCGWGWAGVIWLFSVVTYVPLDILKFAIRYILSGKAWDNLLENKTAFTTKKDYGKEEREAQWATAQRTLHGLQPPETSHNMFSDKNSYRELSEIAEQAKRRAEMARLRELNTLKGHVESVVKLKGLDIDTIQQHYTFDKRKSKRDTKKGEKNMEWIANSVESIKSMNIRDTLTQFITLGIIASTVLIIWKVLMCLTGSESPVVVILSGSMEPGFKRVKNPMFYLFMLLSGLDMKMNVDKMAPFRTGEIVVYNVEGRPIPIVHRVHEEGNKGNADILTKGDANLLDDRSLYANGQHWLKPQQIIGRAVAFVPCVGWATIIMTEKPIIKYMLLGVLGLLVITSKG</sequence>
<evidence type="ECO:0000256" key="12">
    <source>
        <dbReference type="ARBA" id="ARBA00022989"/>
    </source>
</evidence>
<feature type="transmembrane region" description="Helical" evidence="16">
    <location>
        <begin position="981"/>
        <end position="1001"/>
    </location>
</feature>
<dbReference type="InterPro" id="IPR036412">
    <property type="entry name" value="HAD-like_sf"/>
</dbReference>
<dbReference type="SMART" id="SM00831">
    <property type="entry name" value="Cation_ATPase_N"/>
    <property type="match status" value="1"/>
</dbReference>
<dbReference type="NCBIfam" id="TIGR01647">
    <property type="entry name" value="ATPase-IIIA_H"/>
    <property type="match status" value="1"/>
</dbReference>
<dbReference type="GO" id="GO:0005524">
    <property type="term" value="F:ATP binding"/>
    <property type="evidence" value="ECO:0007669"/>
    <property type="project" value="UniProtKB-UniRule"/>
</dbReference>
<evidence type="ECO:0000256" key="5">
    <source>
        <dbReference type="ARBA" id="ARBA00022692"/>
    </source>
</evidence>
<dbReference type="Pfam" id="PF00690">
    <property type="entry name" value="Cation_ATPase_N"/>
    <property type="match status" value="1"/>
</dbReference>
<evidence type="ECO:0000256" key="10">
    <source>
        <dbReference type="ARBA" id="ARBA00022842"/>
    </source>
</evidence>
<feature type="domain" description="Cation-transporting P-type ATPase N-terminal" evidence="17">
    <location>
        <begin position="16"/>
        <end position="88"/>
    </location>
</feature>
<gene>
    <name evidence="18" type="ORF">SADUNF_Sadunf06G0219400</name>
</gene>
<dbReference type="CDD" id="cd02076">
    <property type="entry name" value="P-type_ATPase_H"/>
    <property type="match status" value="1"/>
</dbReference>
<dbReference type="InterPro" id="IPR023298">
    <property type="entry name" value="ATPase_P-typ_TM_dom_sf"/>
</dbReference>
<dbReference type="PANTHER" id="PTHR42861">
    <property type="entry name" value="CALCIUM-TRANSPORTING ATPASE"/>
    <property type="match status" value="1"/>
</dbReference>
<keyword evidence="12 16" id="KW-1133">Transmembrane helix</keyword>
<dbReference type="InterPro" id="IPR023299">
    <property type="entry name" value="ATPase_P-typ_cyto_dom_N"/>
</dbReference>
<evidence type="ECO:0000256" key="2">
    <source>
        <dbReference type="ARBA" id="ARBA00008804"/>
    </source>
</evidence>
<dbReference type="Gene3D" id="3.40.1110.10">
    <property type="entry name" value="Calcium-transporting ATPase, cytoplasmic domain N"/>
    <property type="match status" value="1"/>
</dbReference>
<keyword evidence="14 16" id="KW-0472">Membrane</keyword>
<evidence type="ECO:0000256" key="1">
    <source>
        <dbReference type="ARBA" id="ARBA00004141"/>
    </source>
</evidence>
<feature type="transmembrane region" description="Helical" evidence="16">
    <location>
        <begin position="813"/>
        <end position="830"/>
    </location>
</feature>
<dbReference type="SUPFAM" id="SSF81653">
    <property type="entry name" value="Calcium ATPase, transduction domain A"/>
    <property type="match status" value="1"/>
</dbReference>
<dbReference type="NCBIfam" id="TIGR02228">
    <property type="entry name" value="sigpep_I_arch"/>
    <property type="match status" value="1"/>
</dbReference>
<dbReference type="Gene3D" id="1.20.1110.10">
    <property type="entry name" value="Calcium-transporting ATPase, transmembrane domain"/>
    <property type="match status" value="1"/>
</dbReference>
<dbReference type="InterPro" id="IPR044492">
    <property type="entry name" value="P_typ_ATPase_HD_dom"/>
</dbReference>
<keyword evidence="3 16" id="KW-0813">Transport</keyword>
<dbReference type="PROSITE" id="PS00154">
    <property type="entry name" value="ATPASE_E1_E2"/>
    <property type="match status" value="1"/>
</dbReference>
<keyword evidence="13 16" id="KW-0406">Ion transport</keyword>
<feature type="transmembrane region" description="Helical" evidence="16">
    <location>
        <begin position="246"/>
        <end position="268"/>
    </location>
</feature>
<dbReference type="InterPro" id="IPR019533">
    <property type="entry name" value="Peptidase_S26"/>
</dbReference>
<comment type="catalytic activity">
    <reaction evidence="15 16">
        <text>ATP + H2O + H(+)(in) = ADP + phosphate + 2 H(+)(out)</text>
        <dbReference type="Rhea" id="RHEA:20852"/>
        <dbReference type="ChEBI" id="CHEBI:15377"/>
        <dbReference type="ChEBI" id="CHEBI:15378"/>
        <dbReference type="ChEBI" id="CHEBI:30616"/>
        <dbReference type="ChEBI" id="CHEBI:43474"/>
        <dbReference type="ChEBI" id="CHEBI:456216"/>
        <dbReference type="EC" id="7.1.2.1"/>
    </reaction>
</comment>
<comment type="similarity">
    <text evidence="2 16">Belongs to the cation transport ATPase (P-type) (TC 3.A.3) family. Type IIIA subfamily.</text>
</comment>
<dbReference type="InterPro" id="IPR018303">
    <property type="entry name" value="ATPase_P-typ_P_site"/>
</dbReference>
<dbReference type="FunFam" id="1.20.1110.10:FF:000045">
    <property type="entry name" value="ATPase 4 plasma membrane-type"/>
    <property type="match status" value="1"/>
</dbReference>
<keyword evidence="6" id="KW-0479">Metal-binding</keyword>
<dbReference type="Gene3D" id="6.10.140.890">
    <property type="match status" value="1"/>
</dbReference>
<dbReference type="AlphaFoldDB" id="A0A835K8L6"/>
<keyword evidence="9 16" id="KW-0067">ATP-binding</keyword>
<dbReference type="CDD" id="cd06530">
    <property type="entry name" value="S26_SPase_I"/>
    <property type="match status" value="1"/>
</dbReference>
<dbReference type="SFLD" id="SFLDF00027">
    <property type="entry name" value="p-type_atpase"/>
    <property type="match status" value="1"/>
</dbReference>
<accession>A0A835K8L6</accession>
<keyword evidence="8 16" id="KW-0375">Hydrogen ion transport</keyword>
<dbReference type="PRINTS" id="PR00120">
    <property type="entry name" value="HATPASE"/>
</dbReference>
<evidence type="ECO:0000259" key="17">
    <source>
        <dbReference type="SMART" id="SM00831"/>
    </source>
</evidence>
<dbReference type="Gene3D" id="3.40.50.1000">
    <property type="entry name" value="HAD superfamily/HAD-like"/>
    <property type="match status" value="1"/>
</dbReference>
<feature type="transmembrane region" description="Helical" evidence="16">
    <location>
        <begin position="99"/>
        <end position="115"/>
    </location>
</feature>
<dbReference type="InterPro" id="IPR023214">
    <property type="entry name" value="HAD_sf"/>
</dbReference>
<dbReference type="EMBL" id="JADGMS010000006">
    <property type="protein sequence ID" value="KAF9681376.1"/>
    <property type="molecule type" value="Genomic_DNA"/>
</dbReference>
<dbReference type="Pfam" id="PF00702">
    <property type="entry name" value="Hydrolase"/>
    <property type="match status" value="1"/>
</dbReference>
<evidence type="ECO:0000256" key="11">
    <source>
        <dbReference type="ARBA" id="ARBA00022967"/>
    </source>
</evidence>
<feature type="transmembrane region" description="Helical" evidence="16">
    <location>
        <begin position="780"/>
        <end position="801"/>
    </location>
</feature>
<feature type="transmembrane region" description="Helical" evidence="16">
    <location>
        <begin position="64"/>
        <end position="87"/>
    </location>
</feature>
<dbReference type="InterPro" id="IPR006534">
    <property type="entry name" value="P-type_ATPase_IIIA"/>
</dbReference>
<dbReference type="SUPFAM" id="SSF81665">
    <property type="entry name" value="Calcium ATPase, transmembrane domain M"/>
    <property type="match status" value="1"/>
</dbReference>
<evidence type="ECO:0000256" key="7">
    <source>
        <dbReference type="ARBA" id="ARBA00022741"/>
    </source>
</evidence>
<dbReference type="SFLD" id="SFLDG00002">
    <property type="entry name" value="C1.7:_P-type_atpase_like"/>
    <property type="match status" value="1"/>
</dbReference>
<evidence type="ECO:0000256" key="3">
    <source>
        <dbReference type="ARBA" id="ARBA00022448"/>
    </source>
</evidence>
<evidence type="ECO:0000256" key="4">
    <source>
        <dbReference type="ARBA" id="ARBA00022553"/>
    </source>
</evidence>
<dbReference type="InterPro" id="IPR008250">
    <property type="entry name" value="ATPase_P-typ_transduc_dom_A_sf"/>
</dbReference>
<dbReference type="InterPro" id="IPR059000">
    <property type="entry name" value="ATPase_P-type_domA"/>
</dbReference>
<dbReference type="SFLD" id="SFLDS00003">
    <property type="entry name" value="Haloacid_Dehalogenase"/>
    <property type="match status" value="1"/>
</dbReference>
<dbReference type="GO" id="GO:0004252">
    <property type="term" value="F:serine-type endopeptidase activity"/>
    <property type="evidence" value="ECO:0007669"/>
    <property type="project" value="InterPro"/>
</dbReference>
<dbReference type="GO" id="GO:0005886">
    <property type="term" value="C:plasma membrane"/>
    <property type="evidence" value="ECO:0007669"/>
    <property type="project" value="UniProtKB-SubCell"/>
</dbReference>
<organism evidence="18 19">
    <name type="scientific">Salix dunnii</name>
    <dbReference type="NCBI Taxonomy" id="1413687"/>
    <lineage>
        <taxon>Eukaryota</taxon>
        <taxon>Viridiplantae</taxon>
        <taxon>Streptophyta</taxon>
        <taxon>Embryophyta</taxon>
        <taxon>Tracheophyta</taxon>
        <taxon>Spermatophyta</taxon>
        <taxon>Magnoliopsida</taxon>
        <taxon>eudicotyledons</taxon>
        <taxon>Gunneridae</taxon>
        <taxon>Pentapetalae</taxon>
        <taxon>rosids</taxon>
        <taxon>fabids</taxon>
        <taxon>Malpighiales</taxon>
        <taxon>Salicaceae</taxon>
        <taxon>Saliceae</taxon>
        <taxon>Salix</taxon>
    </lineage>
</organism>
<dbReference type="GO" id="GO:0008553">
    <property type="term" value="F:P-type proton-exporting transporter activity"/>
    <property type="evidence" value="ECO:0007669"/>
    <property type="project" value="UniProtKB-UniRule"/>
</dbReference>
<evidence type="ECO:0000256" key="6">
    <source>
        <dbReference type="ARBA" id="ARBA00022723"/>
    </source>
</evidence>
<evidence type="ECO:0000313" key="19">
    <source>
        <dbReference type="Proteomes" id="UP000657918"/>
    </source>
</evidence>
<dbReference type="FunFam" id="3.40.1110.10:FF:000004">
    <property type="entry name" value="Plasma membrane ATPase"/>
    <property type="match status" value="1"/>
</dbReference>
<feature type="transmembrane region" description="Helical" evidence="16">
    <location>
        <begin position="706"/>
        <end position="727"/>
    </location>
</feature>
<dbReference type="InterPro" id="IPR001757">
    <property type="entry name" value="P_typ_ATPase"/>
</dbReference>
<evidence type="ECO:0000256" key="15">
    <source>
        <dbReference type="ARBA" id="ARBA00048122"/>
    </source>
</evidence>
<dbReference type="InterPro" id="IPR004014">
    <property type="entry name" value="ATPase_P-typ_cation-transptr_N"/>
</dbReference>
<dbReference type="OrthoDB" id="116380at2759"/>
<dbReference type="GO" id="GO:0006465">
    <property type="term" value="P:signal peptide processing"/>
    <property type="evidence" value="ECO:0007669"/>
    <property type="project" value="InterPro"/>
</dbReference>
<keyword evidence="11 16" id="KW-1278">Translocase</keyword>
<feature type="transmembrane region" description="Helical" evidence="16">
    <location>
        <begin position="749"/>
        <end position="768"/>
    </location>
</feature>
<dbReference type="FunFam" id="2.70.150.10:FF:000004">
    <property type="entry name" value="Plasma membrane ATPase"/>
    <property type="match status" value="1"/>
</dbReference>
<keyword evidence="4" id="KW-0597">Phosphoprotein</keyword>
<comment type="caution">
    <text evidence="18">The sequence shown here is derived from an EMBL/GenBank/DDBJ whole genome shotgun (WGS) entry which is preliminary data.</text>
</comment>
<feature type="transmembrane region" description="Helical" evidence="16">
    <location>
        <begin position="280"/>
        <end position="302"/>
    </location>
</feature>
<keyword evidence="5 16" id="KW-0812">Transmembrane</keyword>
<dbReference type="GO" id="GO:0046872">
    <property type="term" value="F:metal ion binding"/>
    <property type="evidence" value="ECO:0007669"/>
    <property type="project" value="UniProtKB-KW"/>
</dbReference>
<feature type="transmembrane region" description="Helical" evidence="16">
    <location>
        <begin position="667"/>
        <end position="686"/>
    </location>
</feature>
<dbReference type="InterPro" id="IPR001733">
    <property type="entry name" value="Peptidase_S26B"/>
</dbReference>
<evidence type="ECO:0000256" key="14">
    <source>
        <dbReference type="ARBA" id="ARBA00023136"/>
    </source>
</evidence>
<dbReference type="Proteomes" id="UP000657918">
    <property type="component" value="Unassembled WGS sequence"/>
</dbReference>
<evidence type="ECO:0000256" key="9">
    <source>
        <dbReference type="ARBA" id="ARBA00022840"/>
    </source>
</evidence>
<dbReference type="Pfam" id="PF00122">
    <property type="entry name" value="E1-E2_ATPase"/>
    <property type="match status" value="1"/>
</dbReference>
<dbReference type="FunFam" id="3.40.50.1000:FF:000211">
    <property type="entry name" value="Plasma membrane ATPase"/>
    <property type="match status" value="1"/>
</dbReference>
<keyword evidence="19" id="KW-1185">Reference proteome</keyword>
<keyword evidence="7 16" id="KW-0547">Nucleotide-binding</keyword>
<evidence type="ECO:0000256" key="8">
    <source>
        <dbReference type="ARBA" id="ARBA00022781"/>
    </source>
</evidence>
<dbReference type="GO" id="GO:0016887">
    <property type="term" value="F:ATP hydrolysis activity"/>
    <property type="evidence" value="ECO:0007669"/>
    <property type="project" value="InterPro"/>
</dbReference>
<evidence type="ECO:0000313" key="18">
    <source>
        <dbReference type="EMBL" id="KAF9681376.1"/>
    </source>
</evidence>
<dbReference type="EC" id="7.1.2.1" evidence="16"/>
<keyword evidence="10 16" id="KW-0460">Magnesium</keyword>
<dbReference type="Gene3D" id="2.70.150.10">
    <property type="entry name" value="Calcium-transporting ATPase, cytoplasmic transduction domain A"/>
    <property type="match status" value="1"/>
</dbReference>
<dbReference type="PRINTS" id="PR00119">
    <property type="entry name" value="CATATPASE"/>
</dbReference>
<comment type="subcellular location">
    <subcellularLocation>
        <location evidence="16">Cell membrane</location>
        <topology evidence="16">Multi-pass membrane protein</topology>
    </subcellularLocation>
    <subcellularLocation>
        <location evidence="1">Membrane</location>
        <topology evidence="1">Multi-pass membrane protein</topology>
    </subcellularLocation>
</comment>